<dbReference type="AlphaFoldDB" id="A0A943HIC9"/>
<name>A0A943HIC9_9FIRM</name>
<evidence type="ECO:0000313" key="4">
    <source>
        <dbReference type="Proteomes" id="UP000759273"/>
    </source>
</evidence>
<evidence type="ECO:0000259" key="2">
    <source>
        <dbReference type="Pfam" id="PF13439"/>
    </source>
</evidence>
<dbReference type="GO" id="GO:0016758">
    <property type="term" value="F:hexosyltransferase activity"/>
    <property type="evidence" value="ECO:0007669"/>
    <property type="project" value="TreeGrafter"/>
</dbReference>
<dbReference type="InterPro" id="IPR050194">
    <property type="entry name" value="Glycosyltransferase_grp1"/>
</dbReference>
<accession>A0A943HIC9</accession>
<dbReference type="InterPro" id="IPR028098">
    <property type="entry name" value="Glyco_trans_4-like_N"/>
</dbReference>
<proteinExistence type="predicted"/>
<evidence type="ECO:0000313" key="3">
    <source>
        <dbReference type="EMBL" id="MBS5331102.1"/>
    </source>
</evidence>
<dbReference type="PANTHER" id="PTHR45947:SF3">
    <property type="entry name" value="SULFOQUINOVOSYL TRANSFERASE SQD2"/>
    <property type="match status" value="1"/>
</dbReference>
<feature type="domain" description="Glycosyl transferase family 1" evidence="1">
    <location>
        <begin position="195"/>
        <end position="349"/>
    </location>
</feature>
<dbReference type="EMBL" id="JAGZGG010000002">
    <property type="protein sequence ID" value="MBS5331102.1"/>
    <property type="molecule type" value="Genomic_DNA"/>
</dbReference>
<dbReference type="SUPFAM" id="SSF53756">
    <property type="entry name" value="UDP-Glycosyltransferase/glycogen phosphorylase"/>
    <property type="match status" value="1"/>
</dbReference>
<dbReference type="PANTHER" id="PTHR45947">
    <property type="entry name" value="SULFOQUINOVOSYL TRANSFERASE SQD2"/>
    <property type="match status" value="1"/>
</dbReference>
<dbReference type="CDD" id="cd03801">
    <property type="entry name" value="GT4_PimA-like"/>
    <property type="match status" value="1"/>
</dbReference>
<feature type="domain" description="Glycosyltransferase subfamily 4-like N-terminal" evidence="2">
    <location>
        <begin position="14"/>
        <end position="181"/>
    </location>
</feature>
<comment type="caution">
    <text evidence="3">The sequence shown here is derived from an EMBL/GenBank/DDBJ whole genome shotgun (WGS) entry which is preliminary data.</text>
</comment>
<dbReference type="Pfam" id="PF13439">
    <property type="entry name" value="Glyco_transf_4"/>
    <property type="match status" value="1"/>
</dbReference>
<protein>
    <submittedName>
        <fullName evidence="3">Glycosyltransferase family 4 protein</fullName>
    </submittedName>
</protein>
<organism evidence="3 4">
    <name type="scientific">Subdoligranulum variabile</name>
    <dbReference type="NCBI Taxonomy" id="214851"/>
    <lineage>
        <taxon>Bacteria</taxon>
        <taxon>Bacillati</taxon>
        <taxon>Bacillota</taxon>
        <taxon>Clostridia</taxon>
        <taxon>Eubacteriales</taxon>
        <taxon>Oscillospiraceae</taxon>
        <taxon>Subdoligranulum</taxon>
    </lineage>
</organism>
<gene>
    <name evidence="3" type="ORF">KHY36_01060</name>
</gene>
<sequence>MVICFFSTQYLPTPGGVERYTWNLARRCVAAGHRALVVAASLPGLPARETDPDGIEIFRLPSYPVMGGRFPVLHPFVDAGGLWAQDIDFAVIQTRMYPQSVWAARQCKRRGIPALVIDHSTGYMMHGGLAGALGKAYEHAACGCIRRCGFPFYGVSGDVCRWLQTFGITAAGRLPNAVDPDELDKLARAENAVDWRTKLNVPAGGKLIAFVGRLIPEKGALRLANAVQAIPGCVLAVAGTGPEEPSLAALGGPIHVLGALPHEQIVQLLAQADAYCLPTEYAEGFPTTLLEAAACRCPIVTTRTAGTGELLPGGDYAVFLADASTQTIRAGLDTLMEDPAAAAARAEKAHENLCSHFTWQAVFATMMEIVNAAKRS</sequence>
<evidence type="ECO:0000259" key="1">
    <source>
        <dbReference type="Pfam" id="PF00534"/>
    </source>
</evidence>
<dbReference type="Proteomes" id="UP000759273">
    <property type="component" value="Unassembled WGS sequence"/>
</dbReference>
<dbReference type="Pfam" id="PF00534">
    <property type="entry name" value="Glycos_transf_1"/>
    <property type="match status" value="1"/>
</dbReference>
<dbReference type="InterPro" id="IPR001296">
    <property type="entry name" value="Glyco_trans_1"/>
</dbReference>
<reference evidence="3" key="1">
    <citation type="submission" date="2021-02" db="EMBL/GenBank/DDBJ databases">
        <title>Infant gut strain persistence is associated with maternal origin, phylogeny, and functional potential including surface adhesion and iron acquisition.</title>
        <authorList>
            <person name="Lou Y.C."/>
        </authorList>
    </citation>
    <scope>NUCLEOTIDE SEQUENCE</scope>
    <source>
        <strain evidence="3">L3_101_000M1_dasL3_101_000M1_concoct_87</strain>
    </source>
</reference>
<dbReference type="Gene3D" id="3.40.50.2000">
    <property type="entry name" value="Glycogen Phosphorylase B"/>
    <property type="match status" value="2"/>
</dbReference>